<dbReference type="CDD" id="cd17752">
    <property type="entry name" value="BRCT_RFC1"/>
    <property type="match status" value="1"/>
</dbReference>
<feature type="compositionally biased region" description="Polar residues" evidence="11">
    <location>
        <begin position="285"/>
        <end position="294"/>
    </location>
</feature>
<dbReference type="AlphaFoldDB" id="A0A3N4IND6"/>
<keyword evidence="14" id="KW-1185">Reference proteome</keyword>
<dbReference type="CDD" id="cd18140">
    <property type="entry name" value="HLD_clamp_RFC"/>
    <property type="match status" value="1"/>
</dbReference>
<reference evidence="13 14" key="1">
    <citation type="journal article" date="2018" name="Nat. Ecol. Evol.">
        <title>Pezizomycetes genomes reveal the molecular basis of ectomycorrhizal truffle lifestyle.</title>
        <authorList>
            <person name="Murat C."/>
            <person name="Payen T."/>
            <person name="Noel B."/>
            <person name="Kuo A."/>
            <person name="Morin E."/>
            <person name="Chen J."/>
            <person name="Kohler A."/>
            <person name="Krizsan K."/>
            <person name="Balestrini R."/>
            <person name="Da Silva C."/>
            <person name="Montanini B."/>
            <person name="Hainaut M."/>
            <person name="Levati E."/>
            <person name="Barry K.W."/>
            <person name="Belfiori B."/>
            <person name="Cichocki N."/>
            <person name="Clum A."/>
            <person name="Dockter R.B."/>
            <person name="Fauchery L."/>
            <person name="Guy J."/>
            <person name="Iotti M."/>
            <person name="Le Tacon F."/>
            <person name="Lindquist E.A."/>
            <person name="Lipzen A."/>
            <person name="Malagnac F."/>
            <person name="Mello A."/>
            <person name="Molinier V."/>
            <person name="Miyauchi S."/>
            <person name="Poulain J."/>
            <person name="Riccioni C."/>
            <person name="Rubini A."/>
            <person name="Sitrit Y."/>
            <person name="Splivallo R."/>
            <person name="Traeger S."/>
            <person name="Wang M."/>
            <person name="Zifcakova L."/>
            <person name="Wipf D."/>
            <person name="Zambonelli A."/>
            <person name="Paolocci F."/>
            <person name="Nowrousian M."/>
            <person name="Ottonello S."/>
            <person name="Baldrian P."/>
            <person name="Spatafora J.W."/>
            <person name="Henrissat B."/>
            <person name="Nagy L.G."/>
            <person name="Aury J.M."/>
            <person name="Wincker P."/>
            <person name="Grigoriev I.V."/>
            <person name="Bonfante P."/>
            <person name="Martin F.M."/>
        </authorList>
    </citation>
    <scope>NUCLEOTIDE SEQUENCE [LARGE SCALE GENOMIC DNA]</scope>
    <source>
        <strain evidence="13 14">RN42</strain>
    </source>
</reference>
<dbReference type="Gene3D" id="1.20.272.10">
    <property type="match status" value="1"/>
</dbReference>
<dbReference type="PANTHER" id="PTHR23389:SF6">
    <property type="entry name" value="REPLICATION FACTOR C SUBUNIT 1"/>
    <property type="match status" value="1"/>
</dbReference>
<dbReference type="Pfam" id="PF25361">
    <property type="entry name" value="AAA_lid_RFC1"/>
    <property type="match status" value="1"/>
</dbReference>
<feature type="region of interest" description="Disordered" evidence="11">
    <location>
        <begin position="977"/>
        <end position="1037"/>
    </location>
</feature>
<dbReference type="SUPFAM" id="SSF52540">
    <property type="entry name" value="P-loop containing nucleoside triphosphate hydrolases"/>
    <property type="match status" value="1"/>
</dbReference>
<keyword evidence="6 10" id="KW-0547">Nucleotide-binding</keyword>
<dbReference type="STRING" id="1160509.A0A3N4IND6"/>
<dbReference type="OrthoDB" id="446168at2759"/>
<comment type="similarity">
    <text evidence="2 10">Belongs to the activator 1 large subunit family.</text>
</comment>
<evidence type="ECO:0000256" key="8">
    <source>
        <dbReference type="ARBA" id="ARBA00023125"/>
    </source>
</evidence>
<gene>
    <name evidence="13" type="ORF">BJ508DRAFT_411411</name>
</gene>
<dbReference type="GO" id="GO:0003677">
    <property type="term" value="F:DNA binding"/>
    <property type="evidence" value="ECO:0007669"/>
    <property type="project" value="UniProtKB-KW"/>
</dbReference>
<feature type="compositionally biased region" description="Acidic residues" evidence="11">
    <location>
        <begin position="184"/>
        <end position="198"/>
    </location>
</feature>
<evidence type="ECO:0000256" key="4">
    <source>
        <dbReference type="ARBA" id="ARBA00022553"/>
    </source>
</evidence>
<comment type="subcellular location">
    <subcellularLocation>
        <location evidence="1 10">Nucleus</location>
    </subcellularLocation>
</comment>
<evidence type="ECO:0000256" key="6">
    <source>
        <dbReference type="ARBA" id="ARBA00022741"/>
    </source>
</evidence>
<dbReference type="InterPro" id="IPR003593">
    <property type="entry name" value="AAA+_ATPase"/>
</dbReference>
<dbReference type="Pfam" id="PF00004">
    <property type="entry name" value="AAA"/>
    <property type="match status" value="1"/>
</dbReference>
<dbReference type="GO" id="GO:0005524">
    <property type="term" value="F:ATP binding"/>
    <property type="evidence" value="ECO:0007669"/>
    <property type="project" value="UniProtKB-UniRule"/>
</dbReference>
<dbReference type="FunFam" id="1.20.272.10:FF:000005">
    <property type="entry name" value="Replication factor C subunit 1"/>
    <property type="match status" value="1"/>
</dbReference>
<feature type="compositionally biased region" description="Low complexity" evidence="11">
    <location>
        <begin position="434"/>
        <end position="450"/>
    </location>
</feature>
<evidence type="ECO:0000313" key="13">
    <source>
        <dbReference type="EMBL" id="RPA86218.1"/>
    </source>
</evidence>
<feature type="compositionally biased region" description="Low complexity" evidence="11">
    <location>
        <begin position="1012"/>
        <end position="1030"/>
    </location>
</feature>
<dbReference type="InterPro" id="IPR027417">
    <property type="entry name" value="P-loop_NTPase"/>
</dbReference>
<dbReference type="Gene3D" id="3.40.50.10190">
    <property type="entry name" value="BRCT domain"/>
    <property type="match status" value="1"/>
</dbReference>
<evidence type="ECO:0000256" key="7">
    <source>
        <dbReference type="ARBA" id="ARBA00022840"/>
    </source>
</evidence>
<dbReference type="SMART" id="SM00292">
    <property type="entry name" value="BRCT"/>
    <property type="match status" value="1"/>
</dbReference>
<dbReference type="GO" id="GO:0005663">
    <property type="term" value="C:DNA replication factor C complex"/>
    <property type="evidence" value="ECO:0007669"/>
    <property type="project" value="InterPro"/>
</dbReference>
<dbReference type="FunFam" id="1.10.8.60:FF:000021">
    <property type="entry name" value="Replication factor C subunit 1"/>
    <property type="match status" value="1"/>
</dbReference>
<feature type="compositionally biased region" description="Acidic residues" evidence="11">
    <location>
        <begin position="138"/>
        <end position="148"/>
    </location>
</feature>
<dbReference type="GO" id="GO:0016887">
    <property type="term" value="F:ATP hydrolysis activity"/>
    <property type="evidence" value="ECO:0007669"/>
    <property type="project" value="InterPro"/>
</dbReference>
<feature type="compositionally biased region" description="Basic and acidic residues" evidence="11">
    <location>
        <begin position="173"/>
        <end position="183"/>
    </location>
</feature>
<dbReference type="EMBL" id="ML119650">
    <property type="protein sequence ID" value="RPA86218.1"/>
    <property type="molecule type" value="Genomic_DNA"/>
</dbReference>
<protein>
    <recommendedName>
        <fullName evidence="3 10">Replication factor C subunit 1</fullName>
    </recommendedName>
</protein>
<sequence>MPSDIRSFFTPKGGNQSSQKKSAAPAASPSVNAASKVTKKTAGRKRVVADSDDEDEEEPTPAKKTTTKKPPAKAPKVEEEVDASAYFGGRKKVERAPPVKSSKTPVKKEVKPEPITLEDDNDEADDIFAETYAKKEDDYVDEEMEEDEPVKPTRKTPTRAAAAPKTPTKGAGRKKDLDIRMKDADEDDDFEPEEDEEDVKPKPRGTKRKSVTESDEDDEPVAKGRKAPAKSTPSKPPAKKRAPAKPKAAEPEIDSEAKRIMDSIATVRPPTPPPADPDAEKKKFSYQQYMQRGTAQPPAAGTKEIPTGKENCLAGLTFVFTGLLDTLSREDGQQLVKRYGGKVTTAPSKKTSFVVLGNDAGPKKLETIKKNNIKTINEDGLFELIRKLPANGGDSKEAQKQEEKRLAEEKKIADMAEEMAREEQKRKAEEAKKLASAAPGPQKAAAVKQAQEAVNTESQLWTVKYAPTAMSQICGNKAPVERLQKWLKNWQKNLKSNFTKRGEDGSGIFRAVMIHGPPGIGKTTAAHLVAKLEGYDVVEYNASDTRSKKLMEDTLRGVLDNRSLAGYFSGGDRSVDTGKQRMLLVMDEVDGMSAGDRGGVGQLAAVCRKSSIPIICICNERRLPKMKPFDKVVFELPFRRPDAQAIRSRIASIAFREGMKLPPNVIDQLVEGTHSDIRQIINMLSTFGVNKNTKTMSFDESKAMSKAWEKHVILKPWDIASQLLGPQLFAPQSRKTLNDKIELYFNDHEFSYLMIQENYLKTNPSLSSGLYGKEKKLKDLELASLAAESISDGDLVDALIHGPQQQWSLMPVHGVFSTVRPSSYMYGGYGGQMFGFTTWLGNNSKAGKLSRFVKEIQSHMRLRTSGDRHEVRQSYLPTFWYRLAKTLEIEGADAVDKVIDLMDDYYLTKDDYDAIIELCVGPLAEGNLNIPSQVKSTFTRQYNQRSHPMPFMRASHVVGGPKMKKEVPDLEDAIPESDIEEDIEEAAIKEEEEEEDITKDKYIKQPKKKAAPKAAATTKAKAAPKTPAAKGKGRAKK</sequence>
<evidence type="ECO:0000256" key="9">
    <source>
        <dbReference type="ARBA" id="ARBA00023242"/>
    </source>
</evidence>
<feature type="compositionally biased region" description="Low complexity" evidence="11">
    <location>
        <begin position="158"/>
        <end position="169"/>
    </location>
</feature>
<dbReference type="PANTHER" id="PTHR23389">
    <property type="entry name" value="CHROMOSOME TRANSMISSION FIDELITY FACTOR 18"/>
    <property type="match status" value="1"/>
</dbReference>
<dbReference type="SUPFAM" id="SSF48019">
    <property type="entry name" value="post-AAA+ oligomerization domain-like"/>
    <property type="match status" value="1"/>
</dbReference>
<dbReference type="FunFam" id="3.40.50.10190:FF:000001">
    <property type="entry name" value="Replication factor C subunit 1"/>
    <property type="match status" value="1"/>
</dbReference>
<feature type="region of interest" description="Disordered" evidence="11">
    <location>
        <begin position="1"/>
        <end position="306"/>
    </location>
</feature>
<dbReference type="Pfam" id="PF08519">
    <property type="entry name" value="RFC1"/>
    <property type="match status" value="1"/>
</dbReference>
<name>A0A3N4IND6_ASCIM</name>
<evidence type="ECO:0000256" key="1">
    <source>
        <dbReference type="ARBA" id="ARBA00004123"/>
    </source>
</evidence>
<feature type="compositionally biased region" description="Acidic residues" evidence="11">
    <location>
        <begin position="116"/>
        <end position="128"/>
    </location>
</feature>
<dbReference type="InterPro" id="IPR047854">
    <property type="entry name" value="RFC_lid"/>
</dbReference>
<dbReference type="InterPro" id="IPR013725">
    <property type="entry name" value="DNA_replication_fac_RFC1_C"/>
</dbReference>
<evidence type="ECO:0000256" key="5">
    <source>
        <dbReference type="ARBA" id="ARBA00022705"/>
    </source>
</evidence>
<dbReference type="InterPro" id="IPR001357">
    <property type="entry name" value="BRCT_dom"/>
</dbReference>
<dbReference type="InterPro" id="IPR012178">
    <property type="entry name" value="RFC1"/>
</dbReference>
<feature type="compositionally biased region" description="Low complexity" evidence="11">
    <location>
        <begin position="15"/>
        <end position="36"/>
    </location>
</feature>
<dbReference type="GO" id="GO:0006271">
    <property type="term" value="P:DNA strand elongation involved in DNA replication"/>
    <property type="evidence" value="ECO:0007669"/>
    <property type="project" value="UniProtKB-ARBA"/>
</dbReference>
<evidence type="ECO:0000256" key="11">
    <source>
        <dbReference type="SAM" id="MobiDB-lite"/>
    </source>
</evidence>
<feature type="compositionally biased region" description="Basic and acidic residues" evidence="11">
    <location>
        <begin position="417"/>
        <end position="433"/>
    </location>
</feature>
<feature type="region of interest" description="Disordered" evidence="11">
    <location>
        <begin position="417"/>
        <end position="450"/>
    </location>
</feature>
<proteinExistence type="inferred from homology"/>
<dbReference type="PROSITE" id="PS50172">
    <property type="entry name" value="BRCT"/>
    <property type="match status" value="1"/>
</dbReference>
<dbReference type="Proteomes" id="UP000275078">
    <property type="component" value="Unassembled WGS sequence"/>
</dbReference>
<evidence type="ECO:0000256" key="3">
    <source>
        <dbReference type="ARBA" id="ARBA00020401"/>
    </source>
</evidence>
<keyword evidence="4" id="KW-0597">Phosphoprotein</keyword>
<dbReference type="SUPFAM" id="SSF52113">
    <property type="entry name" value="BRCT domain"/>
    <property type="match status" value="1"/>
</dbReference>
<dbReference type="PIRSF" id="PIRSF036578">
    <property type="entry name" value="RFC1"/>
    <property type="match status" value="1"/>
</dbReference>
<keyword evidence="9 10" id="KW-0539">Nucleus</keyword>
<dbReference type="GO" id="GO:0006281">
    <property type="term" value="P:DNA repair"/>
    <property type="evidence" value="ECO:0007669"/>
    <property type="project" value="InterPro"/>
</dbReference>
<evidence type="ECO:0000256" key="10">
    <source>
        <dbReference type="PIRNR" id="PIRNR036578"/>
    </source>
</evidence>
<accession>A0A3N4IND6</accession>
<dbReference type="Gene3D" id="1.10.8.60">
    <property type="match status" value="1"/>
</dbReference>
<evidence type="ECO:0000256" key="2">
    <source>
        <dbReference type="ARBA" id="ARBA00006116"/>
    </source>
</evidence>
<dbReference type="Gene3D" id="3.40.50.300">
    <property type="entry name" value="P-loop containing nucleotide triphosphate hydrolases"/>
    <property type="match status" value="1"/>
</dbReference>
<feature type="compositionally biased region" description="Basic residues" evidence="11">
    <location>
        <begin position="37"/>
        <end position="46"/>
    </location>
</feature>
<evidence type="ECO:0000313" key="14">
    <source>
        <dbReference type="Proteomes" id="UP000275078"/>
    </source>
</evidence>
<feature type="compositionally biased region" description="Acidic residues" evidence="11">
    <location>
        <begin position="977"/>
        <end position="997"/>
    </location>
</feature>
<dbReference type="SMART" id="SM00382">
    <property type="entry name" value="AAA"/>
    <property type="match status" value="1"/>
</dbReference>
<dbReference type="InterPro" id="IPR003959">
    <property type="entry name" value="ATPase_AAA_core"/>
</dbReference>
<organism evidence="13 14">
    <name type="scientific">Ascobolus immersus RN42</name>
    <dbReference type="NCBI Taxonomy" id="1160509"/>
    <lineage>
        <taxon>Eukaryota</taxon>
        <taxon>Fungi</taxon>
        <taxon>Dikarya</taxon>
        <taxon>Ascomycota</taxon>
        <taxon>Pezizomycotina</taxon>
        <taxon>Pezizomycetes</taxon>
        <taxon>Pezizales</taxon>
        <taxon>Ascobolaceae</taxon>
        <taxon>Ascobolus</taxon>
    </lineage>
</organism>
<dbReference type="GO" id="GO:0003689">
    <property type="term" value="F:DNA clamp loader activity"/>
    <property type="evidence" value="ECO:0007669"/>
    <property type="project" value="UniProtKB-UniRule"/>
</dbReference>
<dbReference type="FunFam" id="3.40.50.300:FF:000395">
    <property type="entry name" value="Replication factor C subunit 1"/>
    <property type="match status" value="1"/>
</dbReference>
<feature type="compositionally biased region" description="Basic and acidic residues" evidence="11">
    <location>
        <begin position="247"/>
        <end position="261"/>
    </location>
</feature>
<dbReference type="InterPro" id="IPR008921">
    <property type="entry name" value="DNA_pol3_clamp-load_cplx_C"/>
</dbReference>
<dbReference type="Pfam" id="PF00533">
    <property type="entry name" value="BRCT"/>
    <property type="match status" value="1"/>
</dbReference>
<feature type="compositionally biased region" description="Acidic residues" evidence="11">
    <location>
        <begin position="50"/>
        <end position="59"/>
    </location>
</feature>
<feature type="domain" description="BRCT" evidence="12">
    <location>
        <begin position="308"/>
        <end position="387"/>
    </location>
</feature>
<keyword evidence="5 10" id="KW-0235">DNA replication</keyword>
<keyword evidence="8" id="KW-0238">DNA-binding</keyword>
<keyword evidence="7 10" id="KW-0067">ATP-binding</keyword>
<dbReference type="GO" id="GO:0005634">
    <property type="term" value="C:nucleus"/>
    <property type="evidence" value="ECO:0007669"/>
    <property type="project" value="UniProtKB-SubCell"/>
</dbReference>
<evidence type="ECO:0000259" key="12">
    <source>
        <dbReference type="PROSITE" id="PS50172"/>
    </source>
</evidence>
<dbReference type="CDD" id="cd00009">
    <property type="entry name" value="AAA"/>
    <property type="match status" value="1"/>
</dbReference>
<dbReference type="InterPro" id="IPR036420">
    <property type="entry name" value="BRCT_dom_sf"/>
</dbReference>